<dbReference type="AlphaFoldDB" id="A0AAW1M3J0"/>
<evidence type="ECO:0000256" key="1">
    <source>
        <dbReference type="ARBA" id="ARBA00022670"/>
    </source>
</evidence>
<feature type="domain" description="Integrase catalytic" evidence="2">
    <location>
        <begin position="501"/>
        <end position="596"/>
    </location>
</feature>
<name>A0AAW1M3J0_SAPOF</name>
<reference evidence="3" key="1">
    <citation type="submission" date="2024-03" db="EMBL/GenBank/DDBJ databases">
        <title>WGS assembly of Saponaria officinalis var. Norfolk2.</title>
        <authorList>
            <person name="Jenkins J."/>
            <person name="Shu S."/>
            <person name="Grimwood J."/>
            <person name="Barry K."/>
            <person name="Goodstein D."/>
            <person name="Schmutz J."/>
            <person name="Leebens-Mack J."/>
            <person name="Osbourn A."/>
        </authorList>
    </citation>
    <scope>NUCLEOTIDE SEQUENCE [LARGE SCALE GENOMIC DNA]</scope>
    <source>
        <strain evidence="3">JIC</strain>
    </source>
</reference>
<dbReference type="GO" id="GO:0008233">
    <property type="term" value="F:peptidase activity"/>
    <property type="evidence" value="ECO:0007669"/>
    <property type="project" value="UniProtKB-KW"/>
</dbReference>
<keyword evidence="1" id="KW-0645">Protease</keyword>
<accession>A0AAW1M3J0</accession>
<evidence type="ECO:0000313" key="3">
    <source>
        <dbReference type="EMBL" id="KAK9740126.1"/>
    </source>
</evidence>
<gene>
    <name evidence="3" type="ORF">RND81_03G013500</name>
</gene>
<comment type="caution">
    <text evidence="3">The sequence shown here is derived from an EMBL/GenBank/DDBJ whole genome shotgun (WGS) entry which is preliminary data.</text>
</comment>
<evidence type="ECO:0000259" key="2">
    <source>
        <dbReference type="PROSITE" id="PS50994"/>
    </source>
</evidence>
<organism evidence="3 4">
    <name type="scientific">Saponaria officinalis</name>
    <name type="common">Common soapwort</name>
    <name type="synonym">Lychnis saponaria</name>
    <dbReference type="NCBI Taxonomy" id="3572"/>
    <lineage>
        <taxon>Eukaryota</taxon>
        <taxon>Viridiplantae</taxon>
        <taxon>Streptophyta</taxon>
        <taxon>Embryophyta</taxon>
        <taxon>Tracheophyta</taxon>
        <taxon>Spermatophyta</taxon>
        <taxon>Magnoliopsida</taxon>
        <taxon>eudicotyledons</taxon>
        <taxon>Gunneridae</taxon>
        <taxon>Pentapetalae</taxon>
        <taxon>Caryophyllales</taxon>
        <taxon>Caryophyllaceae</taxon>
        <taxon>Caryophylleae</taxon>
        <taxon>Saponaria</taxon>
    </lineage>
</organism>
<evidence type="ECO:0000313" key="4">
    <source>
        <dbReference type="Proteomes" id="UP001443914"/>
    </source>
</evidence>
<keyword evidence="1" id="KW-0378">Hydrolase</keyword>
<dbReference type="Pfam" id="PF25597">
    <property type="entry name" value="SH3_retrovirus"/>
    <property type="match status" value="1"/>
</dbReference>
<dbReference type="InterPro" id="IPR029472">
    <property type="entry name" value="Copia-like_N"/>
</dbReference>
<dbReference type="SUPFAM" id="SSF53098">
    <property type="entry name" value="Ribonuclease H-like"/>
    <property type="match status" value="1"/>
</dbReference>
<proteinExistence type="predicted"/>
<dbReference type="InterPro" id="IPR012337">
    <property type="entry name" value="RNaseH-like_sf"/>
</dbReference>
<dbReference type="InterPro" id="IPR001584">
    <property type="entry name" value="Integrase_cat-core"/>
</dbReference>
<dbReference type="EMBL" id="JBDFQZ010000003">
    <property type="protein sequence ID" value="KAK9740126.1"/>
    <property type="molecule type" value="Genomic_DNA"/>
</dbReference>
<keyword evidence="4" id="KW-1185">Reference proteome</keyword>
<dbReference type="Gene3D" id="3.30.420.10">
    <property type="entry name" value="Ribonuclease H-like superfamily/Ribonuclease H"/>
    <property type="match status" value="1"/>
</dbReference>
<dbReference type="InterPro" id="IPR036397">
    <property type="entry name" value="RNaseH_sf"/>
</dbReference>
<dbReference type="PROSITE" id="PS50994">
    <property type="entry name" value="INTEGRASE"/>
    <property type="match status" value="1"/>
</dbReference>
<protein>
    <recommendedName>
        <fullName evidence="2">Integrase catalytic domain-containing protein</fullName>
    </recommendedName>
</protein>
<dbReference type="PANTHER" id="PTHR42648:SF31">
    <property type="entry name" value="RNA-DIRECTED DNA POLYMERASE"/>
    <property type="match status" value="1"/>
</dbReference>
<dbReference type="Proteomes" id="UP001443914">
    <property type="component" value="Unassembled WGS sequence"/>
</dbReference>
<dbReference type="InterPro" id="IPR054722">
    <property type="entry name" value="PolX-like_BBD"/>
</dbReference>
<dbReference type="GO" id="GO:0015074">
    <property type="term" value="P:DNA integration"/>
    <property type="evidence" value="ECO:0007669"/>
    <property type="project" value="InterPro"/>
</dbReference>
<dbReference type="GO" id="GO:0006508">
    <property type="term" value="P:proteolysis"/>
    <property type="evidence" value="ECO:0007669"/>
    <property type="project" value="UniProtKB-KW"/>
</dbReference>
<sequence length="684" mass="77445">MSTTPATNSNNSQSSYAHYEDSLYLSASDQPTLQLTEYSFNGSNFINWQRDVSMALEFKNKGGFITGKCWIICDLMVLKWILHSIDKPLPDDLFYAKTSKELWIELLDRYGQPNALELYQLKKDLTHVSQDNAPLIEYYSRLKRHWEDIDSIDPIPTCSCGALDLCSCQLLKKLLDRETHSKLIQLMMGLNSGYDFVISSVLTMEPLPPINKALGLLQKIERFEEKPVKECTFCHKRGHLRDDCFRLKECAYCHGKCHIKEHCFKLKNAPFTQSVGSRFSSGKQFQRGGQCLQESVPFPSAAVMTDIVSSVVSQVMKSYSEHSATGMHSSNFAGTCNFSRVFTVSSLLSKMEWIVDTAASDHMTSHIDLLHDVVHLSHLVLVALPDVTTKRVTQTGRLVLTPSIVLHNVLIVPDFQQNLLSVGRLLSSTNLIVTFHSHECRFQDLSSKVIVDIAKKSGDLYKLSPVSSAPVVLHSSTQVPGLIKDFLNYVQNQFRTTVKCVRTDNGTEFFQSTCSQLFRARGIIHHRSIPGHPQQNGRVERKHRHLVETARALRLHAHLPIKFWGDCLMTATYLINKMPIEILRWKTPFEVLFGHPPSYDALRVFGCLCYSTRPPTYRDKFGSKARRCIFIGYPFGQKGYKLYDLDTHTTFVSRDVLLKEHIFPFKTALSSASGSSHIGSPTSF</sequence>
<dbReference type="GO" id="GO:0003676">
    <property type="term" value="F:nucleic acid binding"/>
    <property type="evidence" value="ECO:0007669"/>
    <property type="project" value="InterPro"/>
</dbReference>
<dbReference type="Pfam" id="PF22936">
    <property type="entry name" value="Pol_BBD"/>
    <property type="match status" value="1"/>
</dbReference>
<dbReference type="InterPro" id="IPR039537">
    <property type="entry name" value="Retrotran_Ty1/copia-like"/>
</dbReference>
<dbReference type="InterPro" id="IPR057670">
    <property type="entry name" value="SH3_retrovirus"/>
</dbReference>
<dbReference type="PANTHER" id="PTHR42648">
    <property type="entry name" value="TRANSPOSASE, PUTATIVE-RELATED"/>
    <property type="match status" value="1"/>
</dbReference>
<dbReference type="Pfam" id="PF14244">
    <property type="entry name" value="Retrotran_gag_3"/>
    <property type="match status" value="1"/>
</dbReference>